<dbReference type="RefSeq" id="WP_169393725.1">
    <property type="nucleotide sequence ID" value="NZ_BAAAJH010000033.1"/>
</dbReference>
<keyword evidence="2" id="KW-1185">Reference proteome</keyword>
<organism evidence="1 2">
    <name type="scientific">Pseudonocardia xinjiangensis</name>
    <dbReference type="NCBI Taxonomy" id="75289"/>
    <lineage>
        <taxon>Bacteria</taxon>
        <taxon>Bacillati</taxon>
        <taxon>Actinomycetota</taxon>
        <taxon>Actinomycetes</taxon>
        <taxon>Pseudonocardiales</taxon>
        <taxon>Pseudonocardiaceae</taxon>
        <taxon>Pseudonocardia</taxon>
    </lineage>
</organism>
<evidence type="ECO:0000313" key="2">
    <source>
        <dbReference type="Proteomes" id="UP001296706"/>
    </source>
</evidence>
<gene>
    <name evidence="1" type="ORF">HF577_00795</name>
</gene>
<sequence length="57" mass="5897">MNAVDADGGHRDGAGLAEVTGLLPARVLDDSAGTRVIVRRERSLPGAQLDLIETRGG</sequence>
<accession>A0ABX1R5I8</accession>
<comment type="caution">
    <text evidence="1">The sequence shown here is derived from an EMBL/GenBank/DDBJ whole genome shotgun (WGS) entry which is preliminary data.</text>
</comment>
<dbReference type="EMBL" id="JAAXKY010000001">
    <property type="protein sequence ID" value="NMH75661.1"/>
    <property type="molecule type" value="Genomic_DNA"/>
</dbReference>
<protein>
    <submittedName>
        <fullName evidence="1">Uncharacterized protein</fullName>
    </submittedName>
</protein>
<proteinExistence type="predicted"/>
<reference evidence="1 2" key="1">
    <citation type="submission" date="2020-04" db="EMBL/GenBank/DDBJ databases">
        <authorList>
            <person name="Klaysubun C."/>
            <person name="Duangmal K."/>
            <person name="Lipun K."/>
        </authorList>
    </citation>
    <scope>NUCLEOTIDE SEQUENCE [LARGE SCALE GENOMIC DNA]</scope>
    <source>
        <strain evidence="1 2">JCM 11839</strain>
    </source>
</reference>
<dbReference type="Proteomes" id="UP001296706">
    <property type="component" value="Unassembled WGS sequence"/>
</dbReference>
<name>A0ABX1R5I8_9PSEU</name>
<evidence type="ECO:0000313" key="1">
    <source>
        <dbReference type="EMBL" id="NMH75661.1"/>
    </source>
</evidence>